<evidence type="ECO:0000313" key="1">
    <source>
        <dbReference type="EMBL" id="MPC71125.1"/>
    </source>
</evidence>
<sequence length="78" mass="9381">MPHVYLYIYVNDYCRPKCVSLETCYVSSVTRLNLELYRLFSKATEMIHRFRTMTRFHIHSSDYLMILYSSRNSCQGLN</sequence>
<dbReference type="EMBL" id="VSRR010032331">
    <property type="protein sequence ID" value="MPC71125.1"/>
    <property type="molecule type" value="Genomic_DNA"/>
</dbReference>
<proteinExistence type="predicted"/>
<keyword evidence="2" id="KW-1185">Reference proteome</keyword>
<dbReference type="Proteomes" id="UP000324222">
    <property type="component" value="Unassembled WGS sequence"/>
</dbReference>
<name>A0A5B7HN94_PORTR</name>
<comment type="caution">
    <text evidence="1">The sequence shown here is derived from an EMBL/GenBank/DDBJ whole genome shotgun (WGS) entry which is preliminary data.</text>
</comment>
<dbReference type="AlphaFoldDB" id="A0A5B7HN94"/>
<accession>A0A5B7HN94</accession>
<gene>
    <name evidence="1" type="ORF">E2C01_065394</name>
</gene>
<reference evidence="1 2" key="1">
    <citation type="submission" date="2019-05" db="EMBL/GenBank/DDBJ databases">
        <title>Another draft genome of Portunus trituberculatus and its Hox gene families provides insights of decapod evolution.</title>
        <authorList>
            <person name="Jeong J.-H."/>
            <person name="Song I."/>
            <person name="Kim S."/>
            <person name="Choi T."/>
            <person name="Kim D."/>
            <person name="Ryu S."/>
            <person name="Kim W."/>
        </authorList>
    </citation>
    <scope>NUCLEOTIDE SEQUENCE [LARGE SCALE GENOMIC DNA]</scope>
    <source>
        <tissue evidence="1">Muscle</tissue>
    </source>
</reference>
<protein>
    <submittedName>
        <fullName evidence="1">Uncharacterized protein</fullName>
    </submittedName>
</protein>
<organism evidence="1 2">
    <name type="scientific">Portunus trituberculatus</name>
    <name type="common">Swimming crab</name>
    <name type="synonym">Neptunus trituberculatus</name>
    <dbReference type="NCBI Taxonomy" id="210409"/>
    <lineage>
        <taxon>Eukaryota</taxon>
        <taxon>Metazoa</taxon>
        <taxon>Ecdysozoa</taxon>
        <taxon>Arthropoda</taxon>
        <taxon>Crustacea</taxon>
        <taxon>Multicrustacea</taxon>
        <taxon>Malacostraca</taxon>
        <taxon>Eumalacostraca</taxon>
        <taxon>Eucarida</taxon>
        <taxon>Decapoda</taxon>
        <taxon>Pleocyemata</taxon>
        <taxon>Brachyura</taxon>
        <taxon>Eubrachyura</taxon>
        <taxon>Portunoidea</taxon>
        <taxon>Portunidae</taxon>
        <taxon>Portuninae</taxon>
        <taxon>Portunus</taxon>
    </lineage>
</organism>
<evidence type="ECO:0000313" key="2">
    <source>
        <dbReference type="Proteomes" id="UP000324222"/>
    </source>
</evidence>